<comment type="caution">
    <text evidence="2">The sequence shown here is derived from an EMBL/GenBank/DDBJ whole genome shotgun (WGS) entry which is preliminary data.</text>
</comment>
<dbReference type="EMBL" id="POQS01000004">
    <property type="protein sequence ID" value="PND32423.1"/>
    <property type="molecule type" value="Genomic_DNA"/>
</dbReference>
<dbReference type="InterPro" id="IPR050982">
    <property type="entry name" value="Auxin_biosynth/cation_transpt"/>
</dbReference>
<dbReference type="InterPro" id="IPR036188">
    <property type="entry name" value="FAD/NAD-bd_sf"/>
</dbReference>
<name>A0A2N8KG53_9BURK</name>
<dbReference type="PANTHER" id="PTHR43539">
    <property type="entry name" value="FLAVIN-BINDING MONOOXYGENASE-LIKE PROTEIN (AFU_ORTHOLOGUE AFUA_4G09220)"/>
    <property type="match status" value="1"/>
</dbReference>
<evidence type="ECO:0000313" key="3">
    <source>
        <dbReference type="Proteomes" id="UP000235994"/>
    </source>
</evidence>
<dbReference type="GO" id="GO:0050660">
    <property type="term" value="F:flavin adenine dinucleotide binding"/>
    <property type="evidence" value="ECO:0007669"/>
    <property type="project" value="TreeGrafter"/>
</dbReference>
<dbReference type="SUPFAM" id="SSF51905">
    <property type="entry name" value="FAD/NAD(P)-binding domain"/>
    <property type="match status" value="1"/>
</dbReference>
<dbReference type="Gene3D" id="3.50.50.60">
    <property type="entry name" value="FAD/NAD(P)-binding domain"/>
    <property type="match status" value="1"/>
</dbReference>
<protein>
    <submittedName>
        <fullName evidence="2">FAD-dependent oxidoreductase</fullName>
    </submittedName>
</protein>
<accession>A0A2N8KG53</accession>
<reference evidence="2 3" key="1">
    <citation type="submission" date="2018-01" db="EMBL/GenBank/DDBJ databases">
        <title>The draft genome of an aniline degradation strain ANB-1.</title>
        <authorList>
            <person name="Zhang L."/>
            <person name="Jiang J."/>
        </authorList>
    </citation>
    <scope>NUCLEOTIDE SEQUENCE [LARGE SCALE GENOMIC DNA]</scope>
    <source>
        <strain evidence="2 3">ANB-1</strain>
    </source>
</reference>
<dbReference type="PANTHER" id="PTHR43539:SF78">
    <property type="entry name" value="FLAVIN-CONTAINING MONOOXYGENASE"/>
    <property type="match status" value="1"/>
</dbReference>
<gene>
    <name evidence="2" type="ORF">C1I89_15185</name>
</gene>
<keyword evidence="1" id="KW-0560">Oxidoreductase</keyword>
<dbReference type="RefSeq" id="WP_088590550.1">
    <property type="nucleotide sequence ID" value="NZ_POQS01000004.1"/>
</dbReference>
<evidence type="ECO:0000313" key="2">
    <source>
        <dbReference type="EMBL" id="PND32423.1"/>
    </source>
</evidence>
<dbReference type="AlphaFoldDB" id="A0A2N8KG53"/>
<dbReference type="PRINTS" id="PR00411">
    <property type="entry name" value="PNDRDTASEI"/>
</dbReference>
<dbReference type="Pfam" id="PF13738">
    <property type="entry name" value="Pyr_redox_3"/>
    <property type="match status" value="1"/>
</dbReference>
<evidence type="ECO:0000256" key="1">
    <source>
        <dbReference type="ARBA" id="ARBA00023002"/>
    </source>
</evidence>
<proteinExistence type="predicted"/>
<keyword evidence="3" id="KW-1185">Reference proteome</keyword>
<dbReference type="GeneID" id="99733379"/>
<dbReference type="GO" id="GO:0004497">
    <property type="term" value="F:monooxygenase activity"/>
    <property type="evidence" value="ECO:0007669"/>
    <property type="project" value="TreeGrafter"/>
</dbReference>
<sequence length="425" mass="45906">MRINDHPVAIIGAGPVGLSAAAHLLDRGIPFVVFEAGDQAGASLSRWRHVRMFSPWGYNIDKKAGELLAQSGWVAPPSDAYPTGHELLTQYLQPLSEVQLINRCLRTHHRVLAVSRVGHDVMRSHDRAVAPFLLRVSGPHGERDVLARAVIDASGTYNTPNWMGAHGIPALGEERFAAQIAYGIPDILGDARQRYANRRVLVIGGGHSAFNALQDLVELASIEPGTRVYWAIRGASTDRLFGGGENDQLEERGRLGTTVKQLLDEGRIVLFTGVDVDRVSDSDEGLTVHSGVKALAPVDEIVVATGFRPDLRLMAELRLELDPATQSPIRLAPMIDPNVHSCGTVRPHGASELGHPDEGVFVVGMKSYGRAPTFLMLTGYEQVRSVVAALAGDLEAAKRVELVLPETGVCNTQVRRASAEAKCCT</sequence>
<organism evidence="2 3">
    <name type="scientific">Achromobacter pulmonis</name>
    <dbReference type="NCBI Taxonomy" id="1389932"/>
    <lineage>
        <taxon>Bacteria</taxon>
        <taxon>Pseudomonadati</taxon>
        <taxon>Pseudomonadota</taxon>
        <taxon>Betaproteobacteria</taxon>
        <taxon>Burkholderiales</taxon>
        <taxon>Alcaligenaceae</taxon>
        <taxon>Achromobacter</taxon>
    </lineage>
</organism>
<dbReference type="Proteomes" id="UP000235994">
    <property type="component" value="Unassembled WGS sequence"/>
</dbReference>
<dbReference type="PRINTS" id="PR00368">
    <property type="entry name" value="FADPNR"/>
</dbReference>